<evidence type="ECO:0000256" key="2">
    <source>
        <dbReference type="ARBA" id="ARBA00022679"/>
    </source>
</evidence>
<keyword evidence="4" id="KW-0479">Metal-binding</keyword>
<evidence type="ECO:0000256" key="9">
    <source>
        <dbReference type="ARBA" id="ARBA00048173"/>
    </source>
</evidence>
<dbReference type="SUPFAM" id="SSF56672">
    <property type="entry name" value="DNA/RNA polymerases"/>
    <property type="match status" value="1"/>
</dbReference>
<keyword evidence="2" id="KW-0808">Transferase</keyword>
<dbReference type="Gene3D" id="3.30.70.270">
    <property type="match status" value="1"/>
</dbReference>
<protein>
    <recommendedName>
        <fullName evidence="1">RNA-directed DNA polymerase</fullName>
        <ecNumber evidence="1">2.7.7.49</ecNumber>
    </recommendedName>
</protein>
<accession>A0A1M7SDT6</accession>
<organism evidence="11 12">
    <name type="scientific">Butyrivibrio hungatei DSM 14810</name>
    <dbReference type="NCBI Taxonomy" id="1121132"/>
    <lineage>
        <taxon>Bacteria</taxon>
        <taxon>Bacillati</taxon>
        <taxon>Bacillota</taxon>
        <taxon>Clostridia</taxon>
        <taxon>Lachnospirales</taxon>
        <taxon>Lachnospiraceae</taxon>
        <taxon>Butyrivibrio</taxon>
    </lineage>
</organism>
<dbReference type="InterPro" id="IPR043128">
    <property type="entry name" value="Rev_trsase/Diguanyl_cyclase"/>
</dbReference>
<dbReference type="PANTHER" id="PTHR34047:SF7">
    <property type="entry name" value="RNA-DIRECTED DNA POLYMERASE"/>
    <property type="match status" value="1"/>
</dbReference>
<evidence type="ECO:0000313" key="12">
    <source>
        <dbReference type="Proteomes" id="UP000184097"/>
    </source>
</evidence>
<name>A0A1M7SDT6_9FIRM</name>
<dbReference type="GO" id="GO:0003964">
    <property type="term" value="F:RNA-directed DNA polymerase activity"/>
    <property type="evidence" value="ECO:0007669"/>
    <property type="project" value="UniProtKB-KW"/>
</dbReference>
<dbReference type="PRINTS" id="PR00866">
    <property type="entry name" value="RNADNAPOLMS"/>
</dbReference>
<evidence type="ECO:0000256" key="6">
    <source>
        <dbReference type="ARBA" id="ARBA00022918"/>
    </source>
</evidence>
<dbReference type="AlphaFoldDB" id="A0A1M7SDT6"/>
<evidence type="ECO:0000256" key="4">
    <source>
        <dbReference type="ARBA" id="ARBA00022723"/>
    </source>
</evidence>
<evidence type="ECO:0000256" key="5">
    <source>
        <dbReference type="ARBA" id="ARBA00022842"/>
    </source>
</evidence>
<dbReference type="PANTHER" id="PTHR34047">
    <property type="entry name" value="NUCLEAR INTRON MATURASE 1, MITOCHONDRIAL-RELATED"/>
    <property type="match status" value="1"/>
</dbReference>
<reference evidence="11 12" key="1">
    <citation type="submission" date="2016-12" db="EMBL/GenBank/DDBJ databases">
        <authorList>
            <person name="Song W.-J."/>
            <person name="Kurnit D.M."/>
        </authorList>
    </citation>
    <scope>NUCLEOTIDE SEQUENCE [LARGE SCALE GENOMIC DNA]</scope>
    <source>
        <strain evidence="11 12">DSM 14810</strain>
    </source>
</reference>
<dbReference type="GO" id="GO:0003723">
    <property type="term" value="F:RNA binding"/>
    <property type="evidence" value="ECO:0007669"/>
    <property type="project" value="InterPro"/>
</dbReference>
<dbReference type="GO" id="GO:0051607">
    <property type="term" value="P:defense response to virus"/>
    <property type="evidence" value="ECO:0007669"/>
    <property type="project" value="UniProtKB-KW"/>
</dbReference>
<dbReference type="NCBIfam" id="NF038233">
    <property type="entry name" value="retron_St85_RT"/>
    <property type="match status" value="1"/>
</dbReference>
<dbReference type="InterPro" id="IPR000477">
    <property type="entry name" value="RT_dom"/>
</dbReference>
<gene>
    <name evidence="11" type="ORF">SAMN02745247_01542</name>
</gene>
<keyword evidence="6 11" id="KW-0695">RNA-directed DNA polymerase</keyword>
<dbReference type="RefSeq" id="WP_072702499.1">
    <property type="nucleotide sequence ID" value="NZ_FRDH01000006.1"/>
</dbReference>
<evidence type="ECO:0000313" key="11">
    <source>
        <dbReference type="EMBL" id="SHN56639.1"/>
    </source>
</evidence>
<dbReference type="EMBL" id="FRDH01000006">
    <property type="protein sequence ID" value="SHN56639.1"/>
    <property type="molecule type" value="Genomic_DNA"/>
</dbReference>
<proteinExistence type="inferred from homology"/>
<evidence type="ECO:0000256" key="3">
    <source>
        <dbReference type="ARBA" id="ARBA00022695"/>
    </source>
</evidence>
<dbReference type="Pfam" id="PF00078">
    <property type="entry name" value="RVT_1"/>
    <property type="match status" value="1"/>
</dbReference>
<evidence type="ECO:0000256" key="1">
    <source>
        <dbReference type="ARBA" id="ARBA00012493"/>
    </source>
</evidence>
<dbReference type="CDD" id="cd03487">
    <property type="entry name" value="RT_Bac_retron_II"/>
    <property type="match status" value="1"/>
</dbReference>
<keyword evidence="3" id="KW-0548">Nucleotidyltransferase</keyword>
<feature type="domain" description="Reverse transcriptase" evidence="10">
    <location>
        <begin position="1"/>
        <end position="250"/>
    </location>
</feature>
<dbReference type="InterPro" id="IPR043502">
    <property type="entry name" value="DNA/RNA_pol_sf"/>
</dbReference>
<dbReference type="InterPro" id="IPR051083">
    <property type="entry name" value="GrpII_Intron_Splice-Mob/Def"/>
</dbReference>
<evidence type="ECO:0000256" key="8">
    <source>
        <dbReference type="ARBA" id="ARBA00034120"/>
    </source>
</evidence>
<comment type="similarity">
    <text evidence="8">Belongs to the bacterial reverse transcriptase family.</text>
</comment>
<comment type="catalytic activity">
    <reaction evidence="9">
        <text>DNA(n) + a 2'-deoxyribonucleoside 5'-triphosphate = DNA(n+1) + diphosphate</text>
        <dbReference type="Rhea" id="RHEA:22508"/>
        <dbReference type="Rhea" id="RHEA-COMP:17339"/>
        <dbReference type="Rhea" id="RHEA-COMP:17340"/>
        <dbReference type="ChEBI" id="CHEBI:33019"/>
        <dbReference type="ChEBI" id="CHEBI:61560"/>
        <dbReference type="ChEBI" id="CHEBI:173112"/>
        <dbReference type="EC" id="2.7.7.49"/>
    </reaction>
</comment>
<dbReference type="EC" id="2.7.7.49" evidence="1"/>
<keyword evidence="5" id="KW-0460">Magnesium</keyword>
<dbReference type="Proteomes" id="UP000184097">
    <property type="component" value="Unassembled WGS sequence"/>
</dbReference>
<sequence>MIDKTNKLILDSIGIPYFWDINSFAQKVRYTNKLLFFLSNYKAVERYNIFYLTKKNGKMRKIMAPSFSLLMLQRWILHNTLYKIRVSEYSYGFVKSNSDSESPLVEVAGAHKNHKYILKIDIKDFYPSISRARVFFLFKNLGYNFCCANMLANICTNNNELPQGAATSARLANILCTRLDARISGYCNKRDITYTRYADDLIFSCDNRNVLHHIYKMINTIIQDEGFEINQSKTRFLSPKNHKVVLGVTINDGYCKADRKLKRKVRAMIHSSIVNGNYSERAIIQGYIAYFSSIEKDYTEKIKRYINKFYGTLPKDKAIAYNNNKFLNKMPDMSTQS</sequence>
<dbReference type="PROSITE" id="PS50878">
    <property type="entry name" value="RT_POL"/>
    <property type="match status" value="1"/>
</dbReference>
<dbReference type="GO" id="GO:0046872">
    <property type="term" value="F:metal ion binding"/>
    <property type="evidence" value="ECO:0007669"/>
    <property type="project" value="UniProtKB-KW"/>
</dbReference>
<evidence type="ECO:0000259" key="10">
    <source>
        <dbReference type="PROSITE" id="PS50878"/>
    </source>
</evidence>
<evidence type="ECO:0000256" key="7">
    <source>
        <dbReference type="ARBA" id="ARBA00023118"/>
    </source>
</evidence>
<dbReference type="InterPro" id="IPR000123">
    <property type="entry name" value="Reverse_transcriptase_msDNA"/>
</dbReference>
<keyword evidence="7" id="KW-0051">Antiviral defense</keyword>